<dbReference type="RefSeq" id="XP_014179909.1">
    <property type="nucleotide sequence ID" value="XM_014324434.1"/>
</dbReference>
<feature type="region of interest" description="Disordered" evidence="1">
    <location>
        <begin position="266"/>
        <end position="285"/>
    </location>
</feature>
<reference evidence="2 3" key="1">
    <citation type="journal article" date="2012" name="Eukaryot. Cell">
        <title>Draft genome sequence of CBS 2479, the standard type strain of Trichosporon asahii.</title>
        <authorList>
            <person name="Yang R.Y."/>
            <person name="Li H.T."/>
            <person name="Zhu H."/>
            <person name="Zhou G.P."/>
            <person name="Wang M."/>
            <person name="Wang L."/>
        </authorList>
    </citation>
    <scope>NUCLEOTIDE SEQUENCE [LARGE SCALE GENOMIC DNA]</scope>
    <source>
        <strain evidence="3">ATCC 90039 / CBS 2479 / JCM 2466 / KCTC 7840 / NCYC 2677 / UAMH 7654</strain>
    </source>
</reference>
<feature type="compositionally biased region" description="Basic and acidic residues" evidence="1">
    <location>
        <begin position="207"/>
        <end position="221"/>
    </location>
</feature>
<dbReference type="VEuPathDB" id="FungiDB:A1Q1_01395"/>
<feature type="region of interest" description="Disordered" evidence="1">
    <location>
        <begin position="134"/>
        <end position="248"/>
    </location>
</feature>
<accession>J5T712</accession>
<dbReference type="KEGG" id="tasa:A1Q1_01395"/>
<dbReference type="AlphaFoldDB" id="J5T712"/>
<evidence type="ECO:0000313" key="2">
    <source>
        <dbReference type="EMBL" id="EJT49491.1"/>
    </source>
</evidence>
<gene>
    <name evidence="2" type="ORF">A1Q1_01395</name>
</gene>
<feature type="compositionally biased region" description="Polar residues" evidence="1">
    <location>
        <begin position="295"/>
        <end position="309"/>
    </location>
</feature>
<organism evidence="2 3">
    <name type="scientific">Trichosporon asahii var. asahii (strain ATCC 90039 / CBS 2479 / JCM 2466 / KCTC 7840 / NBRC 103889/ NCYC 2677 / UAMH 7654)</name>
    <name type="common">Yeast</name>
    <dbReference type="NCBI Taxonomy" id="1186058"/>
    <lineage>
        <taxon>Eukaryota</taxon>
        <taxon>Fungi</taxon>
        <taxon>Dikarya</taxon>
        <taxon>Basidiomycota</taxon>
        <taxon>Agaricomycotina</taxon>
        <taxon>Tremellomycetes</taxon>
        <taxon>Trichosporonales</taxon>
        <taxon>Trichosporonaceae</taxon>
        <taxon>Trichosporon</taxon>
    </lineage>
</organism>
<evidence type="ECO:0000313" key="3">
    <source>
        <dbReference type="Proteomes" id="UP000002748"/>
    </source>
</evidence>
<dbReference type="HOGENOM" id="CLU_631914_0_0_1"/>
<feature type="compositionally biased region" description="Basic and acidic residues" evidence="1">
    <location>
        <begin position="267"/>
        <end position="279"/>
    </location>
</feature>
<dbReference type="Proteomes" id="UP000002748">
    <property type="component" value="Unassembled WGS sequence"/>
</dbReference>
<dbReference type="EMBL" id="ALBS01000170">
    <property type="protein sequence ID" value="EJT49491.1"/>
    <property type="molecule type" value="Genomic_DNA"/>
</dbReference>
<feature type="region of interest" description="Disordered" evidence="1">
    <location>
        <begin position="293"/>
        <end position="434"/>
    </location>
</feature>
<dbReference type="GeneID" id="25984909"/>
<comment type="caution">
    <text evidence="2">The sequence shown here is derived from an EMBL/GenBank/DDBJ whole genome shotgun (WGS) entry which is preliminary data.</text>
</comment>
<protein>
    <submittedName>
        <fullName evidence="2">Uncharacterized protein</fullName>
    </submittedName>
</protein>
<proteinExistence type="predicted"/>
<name>J5T712_TRIAS</name>
<evidence type="ECO:0000256" key="1">
    <source>
        <dbReference type="SAM" id="MobiDB-lite"/>
    </source>
</evidence>
<sequence length="434" mass="47755">MATQSPARAKLVAQISHAEYALVHADAKYQASLKQPLRFGTPRPYASDPLKSALYAEREAAFNVLKEKKQALWDYDHPAGVKNSWIKSVHVPKPATTVLKPVKVYDLPAAGKDEDGVGEDAVATKAELVVKQELDEKPTPITDVSSEELDKRATPVMETSVDEPKEKPTHVAEPPVEESDEEPIPITEAAVADPGEKPTPVSEVSIEELKDTTPLAKEKTAPRGTKRSAEPSIFMPKSKRKLPTQRPNRATFAKIQTLGEVSSYDQHLAKERGKQEAKNRGCRRAPTVADGVYRASTTPYSAMRQQDIVQRQVKDTSDPISTEFNKHGKKRAQAMAEKSESSPQSPANKHQEVDSREGGLIQPLGASTSKGTKRSLSDAKASDLDSDTEGRHAKRLRSTPLTPKKVCKLPNNPKARYSQPFSPRRPARPTYVRQ</sequence>
<feature type="compositionally biased region" description="Basic and acidic residues" evidence="1">
    <location>
        <begin position="375"/>
        <end position="391"/>
    </location>
</feature>